<keyword evidence="6" id="KW-0732">Signal</keyword>
<dbReference type="OrthoDB" id="1600340at2759"/>
<keyword evidence="10" id="KW-0675">Receptor</keyword>
<evidence type="ECO:0000256" key="6">
    <source>
        <dbReference type="ARBA" id="ARBA00022729"/>
    </source>
</evidence>
<protein>
    <submittedName>
        <fullName evidence="14">Probable LRR receptor-like serine/threonine-protein kinase At4g36180</fullName>
    </submittedName>
</protein>
<evidence type="ECO:0000313" key="14">
    <source>
        <dbReference type="RefSeq" id="XP_022765890.1"/>
    </source>
</evidence>
<keyword evidence="9" id="KW-0472">Membrane</keyword>
<keyword evidence="5" id="KW-0812">Transmembrane</keyword>
<dbReference type="GeneID" id="111310741"/>
<dbReference type="FunFam" id="3.80.10.10:FF:000041">
    <property type="entry name" value="LRR receptor-like serine/threonine-protein kinase ERECTA"/>
    <property type="match status" value="1"/>
</dbReference>
<dbReference type="PANTHER" id="PTHR48052:SF63">
    <property type="entry name" value="PROTEIN KINASE DOMAIN-CONTAINING PROTEIN"/>
    <property type="match status" value="1"/>
</dbReference>
<keyword evidence="11" id="KW-0325">Glycoprotein</keyword>
<evidence type="ECO:0000256" key="10">
    <source>
        <dbReference type="ARBA" id="ARBA00023170"/>
    </source>
</evidence>
<feature type="domain" description="Leucine-rich repeat-containing N-terminal plant-type" evidence="12">
    <location>
        <begin position="148"/>
        <end position="182"/>
    </location>
</feature>
<organism evidence="13 14">
    <name type="scientific">Durio zibethinus</name>
    <name type="common">Durian</name>
    <dbReference type="NCBI Taxonomy" id="66656"/>
    <lineage>
        <taxon>Eukaryota</taxon>
        <taxon>Viridiplantae</taxon>
        <taxon>Streptophyta</taxon>
        <taxon>Embryophyta</taxon>
        <taxon>Tracheophyta</taxon>
        <taxon>Spermatophyta</taxon>
        <taxon>Magnoliopsida</taxon>
        <taxon>eudicotyledons</taxon>
        <taxon>Gunneridae</taxon>
        <taxon>Pentapetalae</taxon>
        <taxon>rosids</taxon>
        <taxon>malvids</taxon>
        <taxon>Malvales</taxon>
        <taxon>Malvaceae</taxon>
        <taxon>Helicteroideae</taxon>
        <taxon>Durio</taxon>
    </lineage>
</organism>
<dbReference type="InterPro" id="IPR013210">
    <property type="entry name" value="LRR_N_plant-typ"/>
</dbReference>
<dbReference type="Pfam" id="PF08263">
    <property type="entry name" value="LRRNT_2"/>
    <property type="match status" value="1"/>
</dbReference>
<dbReference type="GO" id="GO:0005886">
    <property type="term" value="C:plasma membrane"/>
    <property type="evidence" value="ECO:0007669"/>
    <property type="project" value="UniProtKB-SubCell"/>
</dbReference>
<comment type="subcellular location">
    <subcellularLocation>
        <location evidence="1">Cell membrane</location>
        <topology evidence="1">Single-pass type I membrane protein</topology>
    </subcellularLocation>
</comment>
<keyword evidence="8" id="KW-1133">Transmembrane helix</keyword>
<evidence type="ECO:0000256" key="4">
    <source>
        <dbReference type="ARBA" id="ARBA00022614"/>
    </source>
</evidence>
<evidence type="ECO:0000256" key="7">
    <source>
        <dbReference type="ARBA" id="ARBA00022737"/>
    </source>
</evidence>
<dbReference type="RefSeq" id="XP_022765890.1">
    <property type="nucleotide sequence ID" value="XM_022910155.1"/>
</dbReference>
<dbReference type="AlphaFoldDB" id="A0A6P6AM46"/>
<dbReference type="PANTHER" id="PTHR48052">
    <property type="entry name" value="UNNAMED PRODUCT"/>
    <property type="match status" value="1"/>
</dbReference>
<keyword evidence="13" id="KW-1185">Reference proteome</keyword>
<reference evidence="14" key="1">
    <citation type="submission" date="2025-08" db="UniProtKB">
        <authorList>
            <consortium name="RefSeq"/>
        </authorList>
    </citation>
    <scope>IDENTIFICATION</scope>
    <source>
        <tissue evidence="14">Fruit stalk</tissue>
    </source>
</reference>
<evidence type="ECO:0000256" key="11">
    <source>
        <dbReference type="ARBA" id="ARBA00023180"/>
    </source>
</evidence>
<proteinExistence type="inferred from homology"/>
<keyword evidence="3" id="KW-1003">Cell membrane</keyword>
<dbReference type="FunFam" id="3.80.10.10:FF:000095">
    <property type="entry name" value="LRR receptor-like serine/threonine-protein kinase GSO1"/>
    <property type="match status" value="1"/>
</dbReference>
<sequence>MFLRHLRQQAERMYPLKVHPESRIADINDGQTDASPERIKLKQRKVPSPTPCSFFATGNLSDCIGQLPNLRYLFFAGLNVINESVLSLSSLFQNSTQTWREFRLLELGLRFQKVSGKIWSLLEREKAKRNRLERGQEASERKANACHEEEKEALISFKSHITDPSNRLSSWKGQNCCSWYGIRRSDSLHVTAIDLRNPNPDSLILDLNSQPVSTSDFPSTDLTGTIPSSLFSLTLIRKLKLSGVDLSEASRSTLWAKSISNLFMLRLLDLSNCGISGEVPVEQLFNLSRLSHLFMDFNFIASKIPSKLANLTSLSVLDLTRSNLQGHIPYLPQLKDLYVGSNSDRMVDLHSMLAVPWPQLESIDMSSTQVIGSIPPSIANITSLDDFIAYNSLIQGQIPASMMNLSSLEQLFLDMNSFTGEISPSISNLKSLHYLSLIQNSFKGSIPDTICSISSLHTLALAENSFIGNLPDCIGQLHDLSYLEVSFNMMNGTIPSLSLSFQNSTPYMVGLGFSGLTVLSGTIPSWLFNLPNLGYLDISFNSLQGVIPPNIKLKLFFIQTTLILRNNQLHGSIPRRIENIEALDLSILGISSNKLYGNIPSSVCQANSELMLLDLSNNNFAGTIPTSLGNCTSLIYLNLGGNNLSGVFQGNCKVRKS</sequence>
<dbReference type="Gene3D" id="3.80.10.10">
    <property type="entry name" value="Ribonuclease Inhibitor"/>
    <property type="match status" value="3"/>
</dbReference>
<evidence type="ECO:0000256" key="5">
    <source>
        <dbReference type="ARBA" id="ARBA00022692"/>
    </source>
</evidence>
<dbReference type="InterPro" id="IPR001611">
    <property type="entry name" value="Leu-rich_rpt"/>
</dbReference>
<keyword evidence="7" id="KW-0677">Repeat</keyword>
<evidence type="ECO:0000256" key="3">
    <source>
        <dbReference type="ARBA" id="ARBA00022475"/>
    </source>
</evidence>
<dbReference type="Pfam" id="PF00560">
    <property type="entry name" value="LRR_1"/>
    <property type="match status" value="4"/>
</dbReference>
<name>A0A6P6AM46_DURZI</name>
<evidence type="ECO:0000259" key="12">
    <source>
        <dbReference type="Pfam" id="PF08263"/>
    </source>
</evidence>
<dbReference type="KEGG" id="dzi:111310741"/>
<comment type="similarity">
    <text evidence="2">Belongs to the RLP family.</text>
</comment>
<accession>A0A6P6AM46</accession>
<dbReference type="InterPro" id="IPR032675">
    <property type="entry name" value="LRR_dom_sf"/>
</dbReference>
<evidence type="ECO:0000256" key="8">
    <source>
        <dbReference type="ARBA" id="ARBA00022989"/>
    </source>
</evidence>
<evidence type="ECO:0000256" key="1">
    <source>
        <dbReference type="ARBA" id="ARBA00004251"/>
    </source>
</evidence>
<evidence type="ECO:0000256" key="9">
    <source>
        <dbReference type="ARBA" id="ARBA00023136"/>
    </source>
</evidence>
<evidence type="ECO:0000313" key="13">
    <source>
        <dbReference type="Proteomes" id="UP000515121"/>
    </source>
</evidence>
<evidence type="ECO:0000256" key="2">
    <source>
        <dbReference type="ARBA" id="ARBA00009592"/>
    </source>
</evidence>
<keyword evidence="4" id="KW-0433">Leucine-rich repeat</keyword>
<dbReference type="SUPFAM" id="SSF52047">
    <property type="entry name" value="RNI-like"/>
    <property type="match status" value="1"/>
</dbReference>
<gene>
    <name evidence="14" type="primary">LOC111310741</name>
</gene>
<dbReference type="Proteomes" id="UP000515121">
    <property type="component" value="Unplaced"/>
</dbReference>